<proteinExistence type="predicted"/>
<comment type="caution">
    <text evidence="1">The sequence shown here is derived from an EMBL/GenBank/DDBJ whole genome shotgun (WGS) entry which is preliminary data.</text>
</comment>
<reference evidence="1 2" key="1">
    <citation type="submission" date="2024-01" db="EMBL/GenBank/DDBJ databases">
        <title>Genome assemblies of Stephania.</title>
        <authorList>
            <person name="Yang L."/>
        </authorList>
    </citation>
    <scope>NUCLEOTIDE SEQUENCE [LARGE SCALE GENOMIC DNA]</scope>
    <source>
        <strain evidence="1">YNDBR</strain>
        <tissue evidence="1">Leaf</tissue>
    </source>
</reference>
<evidence type="ECO:0000313" key="1">
    <source>
        <dbReference type="EMBL" id="KAK9121745.1"/>
    </source>
</evidence>
<protein>
    <submittedName>
        <fullName evidence="1">Uncharacterized protein</fullName>
    </submittedName>
</protein>
<sequence>MLIVINLSKLIRQYSTVSLFRLSFLETSSCSLSLSAFSLSRLSLTVVPSLSTSLGLGSPLSPLTSLENLSVVDLKKRRSESFIKSLDRSSLSQSLDRSSLSQSLDRSSISLAESRIWATNSLISGLTRSGALTCLGMLETKPRSVRDFAILMADALSVIPTAVLRNLSDNSYEKRKIAAQKYGGDMSSAKATLESETRKLSISKVGVFAMENAG</sequence>
<name>A0AAP0IUR1_9MAGN</name>
<accession>A0AAP0IUR1</accession>
<keyword evidence="2" id="KW-1185">Reference proteome</keyword>
<dbReference type="AlphaFoldDB" id="A0AAP0IUR1"/>
<organism evidence="1 2">
    <name type="scientific">Stephania yunnanensis</name>
    <dbReference type="NCBI Taxonomy" id="152371"/>
    <lineage>
        <taxon>Eukaryota</taxon>
        <taxon>Viridiplantae</taxon>
        <taxon>Streptophyta</taxon>
        <taxon>Embryophyta</taxon>
        <taxon>Tracheophyta</taxon>
        <taxon>Spermatophyta</taxon>
        <taxon>Magnoliopsida</taxon>
        <taxon>Ranunculales</taxon>
        <taxon>Menispermaceae</taxon>
        <taxon>Menispermoideae</taxon>
        <taxon>Cissampelideae</taxon>
        <taxon>Stephania</taxon>
    </lineage>
</organism>
<evidence type="ECO:0000313" key="2">
    <source>
        <dbReference type="Proteomes" id="UP001420932"/>
    </source>
</evidence>
<dbReference type="Proteomes" id="UP001420932">
    <property type="component" value="Unassembled WGS sequence"/>
</dbReference>
<gene>
    <name evidence="1" type="ORF">Syun_019362</name>
</gene>
<dbReference type="EMBL" id="JBBNAF010000008">
    <property type="protein sequence ID" value="KAK9121745.1"/>
    <property type="molecule type" value="Genomic_DNA"/>
</dbReference>